<evidence type="ECO:0000313" key="5">
    <source>
        <dbReference type="Proteomes" id="UP000238634"/>
    </source>
</evidence>
<dbReference type="PANTHER" id="PTHR12411">
    <property type="entry name" value="CYSTEINE PROTEASE FAMILY C1-RELATED"/>
    <property type="match status" value="1"/>
</dbReference>
<comment type="similarity">
    <text evidence="1">Belongs to the peptidase C1 family.</text>
</comment>
<evidence type="ECO:0000259" key="3">
    <source>
        <dbReference type="SMART" id="SM00645"/>
    </source>
</evidence>
<dbReference type="Proteomes" id="UP000238634">
    <property type="component" value="Unassembled WGS sequence"/>
</dbReference>
<dbReference type="CDD" id="cd02619">
    <property type="entry name" value="Peptidase_C1"/>
    <property type="match status" value="1"/>
</dbReference>
<dbReference type="OrthoDB" id="3648721at2"/>
<dbReference type="GO" id="GO:0006508">
    <property type="term" value="P:proteolysis"/>
    <property type="evidence" value="ECO:0007669"/>
    <property type="project" value="InterPro"/>
</dbReference>
<dbReference type="SUPFAM" id="SSF54001">
    <property type="entry name" value="Cysteine proteinases"/>
    <property type="match status" value="1"/>
</dbReference>
<reference evidence="4 5" key="1">
    <citation type="submission" date="2018-02" db="EMBL/GenBank/DDBJ databases">
        <authorList>
            <person name="Cohen D.B."/>
            <person name="Kent A.D."/>
        </authorList>
    </citation>
    <scope>NUCLEOTIDE SEQUENCE [LARGE SCALE GENOMIC DNA]</scope>
    <source>
        <strain evidence="4 5">ULC007</strain>
    </source>
</reference>
<gene>
    <name evidence="4" type="ORF">C7B65_19060</name>
</gene>
<evidence type="ECO:0000256" key="2">
    <source>
        <dbReference type="SAM" id="MobiDB-lite"/>
    </source>
</evidence>
<dbReference type="RefSeq" id="WP_073074313.1">
    <property type="nucleotide sequence ID" value="NZ_MPPI01000034.1"/>
</dbReference>
<keyword evidence="5" id="KW-1185">Reference proteome</keyword>
<dbReference type="EMBL" id="PVWG01000030">
    <property type="protein sequence ID" value="PSB17248.1"/>
    <property type="molecule type" value="Genomic_DNA"/>
</dbReference>
<protein>
    <submittedName>
        <fullName evidence="4">Peptidase C1</fullName>
    </submittedName>
</protein>
<evidence type="ECO:0000313" key="4">
    <source>
        <dbReference type="EMBL" id="PSB17248.1"/>
    </source>
</evidence>
<organism evidence="4 5">
    <name type="scientific">Phormidesmis priestleyi ULC007</name>
    <dbReference type="NCBI Taxonomy" id="1920490"/>
    <lineage>
        <taxon>Bacteria</taxon>
        <taxon>Bacillati</taxon>
        <taxon>Cyanobacteriota</taxon>
        <taxon>Cyanophyceae</taxon>
        <taxon>Leptolyngbyales</taxon>
        <taxon>Leptolyngbyaceae</taxon>
        <taxon>Phormidesmis</taxon>
    </lineage>
</organism>
<dbReference type="Pfam" id="PF00112">
    <property type="entry name" value="Peptidase_C1"/>
    <property type="match status" value="1"/>
</dbReference>
<dbReference type="GO" id="GO:0008234">
    <property type="term" value="F:cysteine-type peptidase activity"/>
    <property type="evidence" value="ECO:0007669"/>
    <property type="project" value="InterPro"/>
</dbReference>
<dbReference type="STRING" id="1920490.GCA_001895925_01889"/>
<comment type="caution">
    <text evidence="4">The sequence shown here is derived from an EMBL/GenBank/DDBJ whole genome shotgun (WGS) entry which is preliminary data.</text>
</comment>
<sequence>MSKNYRQVRKSTVVKNSVGQQFKLGGYRPEKQNSKDKKYSAKRDRPLPPKADLRLYMTPVENQGGSNSCTANAVAGAYEYLANRLLGKSEDVSRLFIYYNARELDGDSSQDEGTYLKSCVKVLRKYGACSENTWSFDLNQILEQPHKQAYAEAANFIVEEAARVDVDLHAMQSCLADGYPFAFGLQLFSSFQQAGSDGLVPMPDPDNEKHDGGHAMLCVGYSDPDQVFIVRNSWGDEWGEHGYCYIPYDYMTKPELNGDCWTIRQVSDRDLSQGIQGSSASLFDGARAAIATAFQAPGAIRKPSVIALLEETYEAYTVEYEEELVYVKNKGFVLADAFENLDLLYFQEDDETDEETEDGYEEESEETEFYEETVSSYEEESDETEDDEETEDSYEEESEEEESEETYETEEESEETEDSYEEESEEEESEETYETEEESEETEDSYEEESEEESEETEDSYEEDAEEETAEESEEIEDTYEEETEESYEEDAGADGGDDSEE</sequence>
<feature type="compositionally biased region" description="Acidic residues" evidence="2">
    <location>
        <begin position="347"/>
        <end position="502"/>
    </location>
</feature>
<reference evidence="4 5" key="2">
    <citation type="submission" date="2018-03" db="EMBL/GenBank/DDBJ databases">
        <title>The ancient ancestry and fast evolution of plastids.</title>
        <authorList>
            <person name="Moore K.R."/>
            <person name="Magnabosco C."/>
            <person name="Momper L."/>
            <person name="Gold D.A."/>
            <person name="Bosak T."/>
            <person name="Fournier G.P."/>
        </authorList>
    </citation>
    <scope>NUCLEOTIDE SEQUENCE [LARGE SCALE GENOMIC DNA]</scope>
    <source>
        <strain evidence="4 5">ULC007</strain>
    </source>
</reference>
<proteinExistence type="inferred from homology"/>
<dbReference type="InterPro" id="IPR013128">
    <property type="entry name" value="Peptidase_C1A"/>
</dbReference>
<dbReference type="AlphaFoldDB" id="A0A2T1D9S4"/>
<feature type="compositionally biased region" description="Basic and acidic residues" evidence="2">
    <location>
        <begin position="28"/>
        <end position="51"/>
    </location>
</feature>
<dbReference type="InterPro" id="IPR038765">
    <property type="entry name" value="Papain-like_cys_pep_sf"/>
</dbReference>
<dbReference type="SMART" id="SM00645">
    <property type="entry name" value="Pept_C1"/>
    <property type="match status" value="1"/>
</dbReference>
<evidence type="ECO:0000256" key="1">
    <source>
        <dbReference type="ARBA" id="ARBA00008455"/>
    </source>
</evidence>
<feature type="region of interest" description="Disordered" evidence="2">
    <location>
        <begin position="346"/>
        <end position="502"/>
    </location>
</feature>
<accession>A0A2T1D9S4</accession>
<feature type="domain" description="Peptidase C1A papain C-terminal" evidence="3">
    <location>
        <begin position="47"/>
        <end position="264"/>
    </location>
</feature>
<dbReference type="InterPro" id="IPR000668">
    <property type="entry name" value="Peptidase_C1A_C"/>
</dbReference>
<dbReference type="Gene3D" id="3.90.70.10">
    <property type="entry name" value="Cysteine proteinases"/>
    <property type="match status" value="1"/>
</dbReference>
<name>A0A2T1D9S4_9CYAN</name>
<feature type="region of interest" description="Disordered" evidence="2">
    <location>
        <begin position="1"/>
        <end position="51"/>
    </location>
</feature>